<comment type="subunit">
    <text evidence="8">Monomer.</text>
</comment>
<evidence type="ECO:0000256" key="1">
    <source>
        <dbReference type="ARBA" id="ARBA00022490"/>
    </source>
</evidence>
<accession>A0A4Q8LE01</accession>
<evidence type="ECO:0000256" key="5">
    <source>
        <dbReference type="ARBA" id="ARBA00022842"/>
    </source>
</evidence>
<keyword evidence="1 8" id="KW-0963">Cytoplasm</keyword>
<dbReference type="PANTHER" id="PTHR19136">
    <property type="entry name" value="MOLYBDENUM COFACTOR GUANYLYLTRANSFERASE"/>
    <property type="match status" value="1"/>
</dbReference>
<dbReference type="AlphaFoldDB" id="A0A4Q8LE01"/>
<keyword evidence="3 8" id="KW-0479">Metal-binding</keyword>
<comment type="domain">
    <text evidence="8">The N-terminal domain determines nucleotide recognition and specific binding, while the C-terminal domain determines the specific binding to the target protein.</text>
</comment>
<feature type="binding site" evidence="8">
    <location>
        <position position="21"/>
    </location>
    <ligand>
        <name>GTP</name>
        <dbReference type="ChEBI" id="CHEBI:37565"/>
    </ligand>
</feature>
<dbReference type="InterPro" id="IPR013482">
    <property type="entry name" value="Molybde_CF_guanTrfase"/>
</dbReference>
<feature type="binding site" evidence="8">
    <location>
        <begin position="9"/>
        <end position="11"/>
    </location>
    <ligand>
        <name>GTP</name>
        <dbReference type="ChEBI" id="CHEBI:37565"/>
    </ligand>
</feature>
<comment type="subcellular location">
    <subcellularLocation>
        <location evidence="8">Cytoplasm</location>
    </subcellularLocation>
</comment>
<dbReference type="GO" id="GO:0005737">
    <property type="term" value="C:cytoplasm"/>
    <property type="evidence" value="ECO:0007669"/>
    <property type="project" value="UniProtKB-SubCell"/>
</dbReference>
<dbReference type="InterPro" id="IPR029044">
    <property type="entry name" value="Nucleotide-diphossugar_trans"/>
</dbReference>
<evidence type="ECO:0000256" key="8">
    <source>
        <dbReference type="HAMAP-Rule" id="MF_00316"/>
    </source>
</evidence>
<dbReference type="GO" id="GO:0061603">
    <property type="term" value="F:molybdenum cofactor guanylyltransferase activity"/>
    <property type="evidence" value="ECO:0007669"/>
    <property type="project" value="UniProtKB-EC"/>
</dbReference>
<feature type="binding site" evidence="8">
    <location>
        <position position="68"/>
    </location>
    <ligand>
        <name>GTP</name>
        <dbReference type="ChEBI" id="CHEBI:37565"/>
    </ligand>
</feature>
<feature type="domain" description="MobA-like NTP transferase" evidence="9">
    <location>
        <begin position="6"/>
        <end position="149"/>
    </location>
</feature>
<dbReference type="Gene3D" id="3.90.550.10">
    <property type="entry name" value="Spore Coat Polysaccharide Biosynthesis Protein SpsA, Chain A"/>
    <property type="match status" value="1"/>
</dbReference>
<dbReference type="GO" id="GO:0046872">
    <property type="term" value="F:metal ion binding"/>
    <property type="evidence" value="ECO:0007669"/>
    <property type="project" value="UniProtKB-KW"/>
</dbReference>
<keyword evidence="7 8" id="KW-0501">Molybdenum cofactor biosynthesis</keyword>
<comment type="cofactor">
    <cofactor evidence="8">
        <name>Mg(2+)</name>
        <dbReference type="ChEBI" id="CHEBI:18420"/>
    </cofactor>
</comment>
<feature type="binding site" evidence="8">
    <location>
        <position position="97"/>
    </location>
    <ligand>
        <name>Mg(2+)</name>
        <dbReference type="ChEBI" id="CHEBI:18420"/>
    </ligand>
</feature>
<evidence type="ECO:0000313" key="11">
    <source>
        <dbReference type="Proteomes" id="UP000292627"/>
    </source>
</evidence>
<reference evidence="10 11" key="1">
    <citation type="submission" date="2019-02" db="EMBL/GenBank/DDBJ databases">
        <title>WGS of Pseudoxanthomonas species novum from clinical isolates.</title>
        <authorList>
            <person name="Bernier A.-M."/>
            <person name="Bernard K."/>
            <person name="Vachon A."/>
        </authorList>
    </citation>
    <scope>NUCLEOTIDE SEQUENCE [LARGE SCALE GENOMIC DNA]</scope>
    <source>
        <strain evidence="10 11">NML171200</strain>
    </source>
</reference>
<dbReference type="HAMAP" id="MF_00316">
    <property type="entry name" value="MobA"/>
    <property type="match status" value="1"/>
</dbReference>
<keyword evidence="5 8" id="KW-0460">Magnesium</keyword>
<evidence type="ECO:0000256" key="7">
    <source>
        <dbReference type="ARBA" id="ARBA00023150"/>
    </source>
</evidence>
<dbReference type="Proteomes" id="UP000292627">
    <property type="component" value="Unassembled WGS sequence"/>
</dbReference>
<dbReference type="GO" id="GO:0005525">
    <property type="term" value="F:GTP binding"/>
    <property type="evidence" value="ECO:0007669"/>
    <property type="project" value="UniProtKB-UniRule"/>
</dbReference>
<comment type="function">
    <text evidence="8">Transfers a GMP moiety from GTP to Mo-molybdopterin (Mo-MPT) cofactor (Moco or molybdenum cofactor) to form Mo-molybdopterin guanine dinucleotide (Mo-MGD) cofactor.</text>
</comment>
<keyword evidence="10" id="KW-0548">Nucleotidyltransferase</keyword>
<name>A0A4Q8LE01_9GAMM</name>
<keyword evidence="4 8" id="KW-0547">Nucleotide-binding</keyword>
<protein>
    <recommendedName>
        <fullName evidence="8">Molybdenum cofactor guanylyltransferase</fullName>
        <shortName evidence="8">MoCo guanylyltransferase</shortName>
        <ecNumber evidence="8">2.7.7.77</ecNumber>
    </recommendedName>
    <alternativeName>
        <fullName evidence="8">GTP:molybdopterin guanylyltransferase</fullName>
    </alternativeName>
    <alternativeName>
        <fullName evidence="8">Mo-MPT guanylyltransferase</fullName>
    </alternativeName>
    <alternativeName>
        <fullName evidence="8">Molybdopterin guanylyltransferase</fullName>
    </alternativeName>
    <alternativeName>
        <fullName evidence="8">Molybdopterin-guanine dinucleotide synthase</fullName>
        <shortName evidence="8">MGD synthase</shortName>
    </alternativeName>
</protein>
<comment type="catalytic activity">
    <reaction evidence="8">
        <text>Mo-molybdopterin + GTP + H(+) = Mo-molybdopterin guanine dinucleotide + diphosphate</text>
        <dbReference type="Rhea" id="RHEA:34243"/>
        <dbReference type="ChEBI" id="CHEBI:15378"/>
        <dbReference type="ChEBI" id="CHEBI:33019"/>
        <dbReference type="ChEBI" id="CHEBI:37565"/>
        <dbReference type="ChEBI" id="CHEBI:71302"/>
        <dbReference type="ChEBI" id="CHEBI:71310"/>
        <dbReference type="EC" id="2.7.7.77"/>
    </reaction>
</comment>
<keyword evidence="2 8" id="KW-0808">Transferase</keyword>
<keyword evidence="6 8" id="KW-0342">GTP-binding</keyword>
<dbReference type="CDD" id="cd02503">
    <property type="entry name" value="MobA"/>
    <property type="match status" value="1"/>
</dbReference>
<comment type="caution">
    <text evidence="8">Lacks conserved residue(s) required for the propagation of feature annotation.</text>
</comment>
<gene>
    <name evidence="8" type="primary">mobA</name>
    <name evidence="10" type="ORF">EA660_07125</name>
</gene>
<dbReference type="EMBL" id="SHMC01000002">
    <property type="protein sequence ID" value="TAA27167.1"/>
    <property type="molecule type" value="Genomic_DNA"/>
</dbReference>
<dbReference type="Pfam" id="PF12804">
    <property type="entry name" value="NTP_transf_3"/>
    <property type="match status" value="1"/>
</dbReference>
<evidence type="ECO:0000313" key="10">
    <source>
        <dbReference type="EMBL" id="TAA27167.1"/>
    </source>
</evidence>
<evidence type="ECO:0000259" key="9">
    <source>
        <dbReference type="Pfam" id="PF12804"/>
    </source>
</evidence>
<evidence type="ECO:0000256" key="4">
    <source>
        <dbReference type="ARBA" id="ARBA00022741"/>
    </source>
</evidence>
<evidence type="ECO:0000256" key="2">
    <source>
        <dbReference type="ARBA" id="ARBA00022679"/>
    </source>
</evidence>
<feature type="binding site" evidence="8">
    <location>
        <position position="97"/>
    </location>
    <ligand>
        <name>GTP</name>
        <dbReference type="ChEBI" id="CHEBI:37565"/>
    </ligand>
</feature>
<dbReference type="GO" id="GO:0006777">
    <property type="term" value="P:Mo-molybdopterin cofactor biosynthetic process"/>
    <property type="evidence" value="ECO:0007669"/>
    <property type="project" value="UniProtKB-KW"/>
</dbReference>
<dbReference type="SUPFAM" id="SSF53448">
    <property type="entry name" value="Nucleotide-diphospho-sugar transferases"/>
    <property type="match status" value="1"/>
</dbReference>
<dbReference type="InterPro" id="IPR025877">
    <property type="entry name" value="MobA-like_NTP_Trfase"/>
</dbReference>
<dbReference type="PANTHER" id="PTHR19136:SF81">
    <property type="entry name" value="MOLYBDENUM COFACTOR GUANYLYLTRANSFERASE"/>
    <property type="match status" value="1"/>
</dbReference>
<comment type="caution">
    <text evidence="10">The sequence shown here is derived from an EMBL/GenBank/DDBJ whole genome shotgun (WGS) entry which is preliminary data.</text>
</comment>
<dbReference type="EC" id="2.7.7.77" evidence="8"/>
<organism evidence="10 11">
    <name type="scientific">Pseudoxanthomonas winnipegensis</name>
    <dbReference type="NCBI Taxonomy" id="2480810"/>
    <lineage>
        <taxon>Bacteria</taxon>
        <taxon>Pseudomonadati</taxon>
        <taxon>Pseudomonadota</taxon>
        <taxon>Gammaproteobacteria</taxon>
        <taxon>Lysobacterales</taxon>
        <taxon>Lysobacteraceae</taxon>
        <taxon>Pseudoxanthomonas</taxon>
    </lineage>
</organism>
<comment type="similarity">
    <text evidence="8">Belongs to the MobA family.</text>
</comment>
<dbReference type="OrthoDB" id="9788394at2"/>
<sequence>MPALHGLVLAGGASRRMGRDKAALVYDAQPQLAVAFALLAPRVEACFVSVRPDQRDEPLRAAFPRLVDLRDDIGPASGLLAAHAHAPEAAWLAIACDLPNLDAAALDCLIAGRAPQFDAVAFRGARDALPEPLCAIWEPAALRRLRAQVDAGRFSPRRALDADAVRLLDLPAPHVLDNANTPDDLARLRGGIRHG</sequence>
<proteinExistence type="inferred from homology"/>
<evidence type="ECO:0000256" key="6">
    <source>
        <dbReference type="ARBA" id="ARBA00023134"/>
    </source>
</evidence>
<evidence type="ECO:0000256" key="3">
    <source>
        <dbReference type="ARBA" id="ARBA00022723"/>
    </source>
</evidence>